<name>A0A1I8EUZ3_WUCBA</name>
<sequence length="72" mass="8095">MTATFRYVPAMMTIATADPLQQKTNGLPSSTAHSFLCSYVPLSISTSREVEQNQLQSTAVKTLREFQQCEFY</sequence>
<dbReference type="WBParaSite" id="maker-PairedContig_53-snap-gene-1.17-mRNA-1">
    <property type="protein sequence ID" value="maker-PairedContig_53-snap-gene-1.17-mRNA-1"/>
    <property type="gene ID" value="maker-PairedContig_53-snap-gene-1.17"/>
</dbReference>
<proteinExistence type="predicted"/>
<protein>
    <submittedName>
        <fullName evidence="1">Uncharacterized protein</fullName>
    </submittedName>
</protein>
<organism evidence="1">
    <name type="scientific">Wuchereria bancrofti</name>
    <dbReference type="NCBI Taxonomy" id="6293"/>
    <lineage>
        <taxon>Eukaryota</taxon>
        <taxon>Metazoa</taxon>
        <taxon>Ecdysozoa</taxon>
        <taxon>Nematoda</taxon>
        <taxon>Chromadorea</taxon>
        <taxon>Rhabditida</taxon>
        <taxon>Spirurina</taxon>
        <taxon>Spiruromorpha</taxon>
        <taxon>Filarioidea</taxon>
        <taxon>Onchocercidae</taxon>
        <taxon>Wuchereria</taxon>
    </lineage>
</organism>
<evidence type="ECO:0000313" key="1">
    <source>
        <dbReference type="WBParaSite" id="maker-PairedContig_53-snap-gene-1.17-mRNA-1"/>
    </source>
</evidence>
<dbReference type="AlphaFoldDB" id="A0A1I8EUZ3"/>
<reference evidence="1" key="1">
    <citation type="submission" date="2016-11" db="UniProtKB">
        <authorList>
            <consortium name="WormBaseParasite"/>
        </authorList>
    </citation>
    <scope>IDENTIFICATION</scope>
    <source>
        <strain evidence="1">pt0022</strain>
    </source>
</reference>
<accession>A0A1I8EUZ3</accession>